<dbReference type="Proteomes" id="UP000601789">
    <property type="component" value="Unassembled WGS sequence"/>
</dbReference>
<organism evidence="1 2">
    <name type="scientific">Aquamicrobium zhengzhouense</name>
    <dbReference type="NCBI Taxonomy" id="2781738"/>
    <lineage>
        <taxon>Bacteria</taxon>
        <taxon>Pseudomonadati</taxon>
        <taxon>Pseudomonadota</taxon>
        <taxon>Alphaproteobacteria</taxon>
        <taxon>Hyphomicrobiales</taxon>
        <taxon>Phyllobacteriaceae</taxon>
        <taxon>Aquamicrobium</taxon>
    </lineage>
</organism>
<evidence type="ECO:0008006" key="3">
    <source>
        <dbReference type="Google" id="ProtNLM"/>
    </source>
</evidence>
<reference evidence="1 2" key="1">
    <citation type="submission" date="2020-10" db="EMBL/GenBank/DDBJ databases">
        <title>Aquamicrobium zhengzhouensis sp. nov., a exopolysaccharide producing bacterium isolated from farmland soil.</title>
        <authorList>
            <person name="Wang X."/>
        </authorList>
    </citation>
    <scope>NUCLEOTIDE SEQUENCE [LARGE SCALE GENOMIC DNA]</scope>
    <source>
        <strain evidence="2">cd-1</strain>
    </source>
</reference>
<evidence type="ECO:0000313" key="1">
    <source>
        <dbReference type="EMBL" id="MBI1619168.1"/>
    </source>
</evidence>
<evidence type="ECO:0000313" key="2">
    <source>
        <dbReference type="Proteomes" id="UP000601789"/>
    </source>
</evidence>
<protein>
    <recommendedName>
        <fullName evidence="3">4Fe-4S ferredoxin-type domain-containing protein</fullName>
    </recommendedName>
</protein>
<proteinExistence type="predicted"/>
<dbReference type="EMBL" id="JADGMQ010000001">
    <property type="protein sequence ID" value="MBI1619168.1"/>
    <property type="molecule type" value="Genomic_DNA"/>
</dbReference>
<sequence>MPKDVAELAIALSASGLSLRSVVRLEAGEWQSARAVALIGNEGAAYWHHFQNWCDDQTESVENPLDSWSRQVINEVANRFGGVVLMPNDRPYPPFQRWAMKAHGLRPSPIGPLIDARFGLWHAYRGAILFDDDILIQDAEDQIHPCGVCAGKYCVKSCPVGAFDGGVFDYARCLAHVRGPNAGECRHKCIARNACPVGPEWRYPDHVQAFHQKVFAGL</sequence>
<keyword evidence="2" id="KW-1185">Reference proteome</keyword>
<comment type="caution">
    <text evidence="1">The sequence shown here is derived from an EMBL/GenBank/DDBJ whole genome shotgun (WGS) entry which is preliminary data.</text>
</comment>
<accession>A0ABS0S794</accession>
<name>A0ABS0S794_9HYPH</name>
<dbReference type="RefSeq" id="WP_198473256.1">
    <property type="nucleotide sequence ID" value="NZ_JADGMQ010000001.1"/>
</dbReference>
<gene>
    <name evidence="1" type="ORF">IOD40_00610</name>
</gene>